<gene>
    <name evidence="3" type="ORF">K8V16_11410</name>
</gene>
<organism evidence="3 4">
    <name type="scientific">Rubneribacter badeniensis</name>
    <dbReference type="NCBI Taxonomy" id="2070688"/>
    <lineage>
        <taxon>Bacteria</taxon>
        <taxon>Bacillati</taxon>
        <taxon>Actinomycetota</taxon>
        <taxon>Coriobacteriia</taxon>
        <taxon>Eggerthellales</taxon>
        <taxon>Eggerthellaceae</taxon>
        <taxon>Rubneribacter</taxon>
    </lineage>
</organism>
<dbReference type="SUPFAM" id="SSF140931">
    <property type="entry name" value="Fic-like"/>
    <property type="match status" value="1"/>
</dbReference>
<protein>
    <submittedName>
        <fullName evidence="3">Fic family protein</fullName>
    </submittedName>
</protein>
<dbReference type="InterPro" id="IPR003812">
    <property type="entry name" value="Fido"/>
</dbReference>
<dbReference type="Proteomes" id="UP000789325">
    <property type="component" value="Unassembled WGS sequence"/>
</dbReference>
<accession>A0A9D3AEH7</accession>
<dbReference type="EMBL" id="DYZL01000231">
    <property type="protein sequence ID" value="HJH44386.1"/>
    <property type="molecule type" value="Genomic_DNA"/>
</dbReference>
<evidence type="ECO:0000256" key="1">
    <source>
        <dbReference type="SAM" id="MobiDB-lite"/>
    </source>
</evidence>
<sequence length="165" mass="18374">MAHAQFETTRPFANGNGRVDRALAHVILASADYALRRHHTYRTLSPHAAKRTQRSALVFRCSGSSDENEAVGARPRRHLERPSPVERNGGFLNARARVRTRDPTSAGPRQRRLAGRRQTPCQPPSARQKTPPPFEPTAIRGSPNASHQPKRVKSTFWTPVSTLCV</sequence>
<feature type="domain" description="Fido" evidence="2">
    <location>
        <begin position="1"/>
        <end position="82"/>
    </location>
</feature>
<evidence type="ECO:0000313" key="4">
    <source>
        <dbReference type="Proteomes" id="UP000789325"/>
    </source>
</evidence>
<dbReference type="PROSITE" id="PS51459">
    <property type="entry name" value="FIDO"/>
    <property type="match status" value="1"/>
</dbReference>
<reference evidence="3" key="1">
    <citation type="journal article" date="2021" name="PeerJ">
        <title>Extensive microbial diversity within the chicken gut microbiome revealed by metagenomics and culture.</title>
        <authorList>
            <person name="Gilroy R."/>
            <person name="Ravi A."/>
            <person name="Getino M."/>
            <person name="Pursley I."/>
            <person name="Horton D.L."/>
            <person name="Alikhan N.F."/>
            <person name="Baker D."/>
            <person name="Gharbi K."/>
            <person name="Hall N."/>
            <person name="Watson M."/>
            <person name="Adriaenssens E.M."/>
            <person name="Foster-Nyarko E."/>
            <person name="Jarju S."/>
            <person name="Secka A."/>
            <person name="Antonio M."/>
            <person name="Oren A."/>
            <person name="Chaudhuri R.R."/>
            <person name="La Ragione R."/>
            <person name="Hildebrand F."/>
            <person name="Pallen M.J."/>
        </authorList>
    </citation>
    <scope>NUCLEOTIDE SEQUENCE</scope>
    <source>
        <strain evidence="3">USAMLcec12-2067</strain>
    </source>
</reference>
<dbReference type="InterPro" id="IPR036597">
    <property type="entry name" value="Fido-like_dom_sf"/>
</dbReference>
<comment type="caution">
    <text evidence="3">The sequence shown here is derived from an EMBL/GenBank/DDBJ whole genome shotgun (WGS) entry which is preliminary data.</text>
</comment>
<reference evidence="3" key="2">
    <citation type="submission" date="2021-09" db="EMBL/GenBank/DDBJ databases">
        <authorList>
            <person name="Gilroy R."/>
        </authorList>
    </citation>
    <scope>NUCLEOTIDE SEQUENCE</scope>
    <source>
        <strain evidence="3">USAMLcec12-2067</strain>
    </source>
</reference>
<evidence type="ECO:0000259" key="2">
    <source>
        <dbReference type="PROSITE" id="PS51459"/>
    </source>
</evidence>
<proteinExistence type="predicted"/>
<dbReference type="AlphaFoldDB" id="A0A9D3AEH7"/>
<dbReference type="Gene3D" id="1.10.3290.10">
    <property type="entry name" value="Fido-like domain"/>
    <property type="match status" value="1"/>
</dbReference>
<name>A0A9D3AEH7_9ACTN</name>
<feature type="compositionally biased region" description="Polar residues" evidence="1">
    <location>
        <begin position="155"/>
        <end position="165"/>
    </location>
</feature>
<feature type="region of interest" description="Disordered" evidence="1">
    <location>
        <begin position="60"/>
        <end position="165"/>
    </location>
</feature>
<evidence type="ECO:0000313" key="3">
    <source>
        <dbReference type="EMBL" id="HJH44386.1"/>
    </source>
</evidence>